<proteinExistence type="predicted"/>
<dbReference type="Proteomes" id="UP000276194">
    <property type="component" value="Unassembled WGS sequence"/>
</dbReference>
<gene>
    <name evidence="1" type="ORF">ALP52_02972</name>
</gene>
<comment type="caution">
    <text evidence="1">The sequence shown here is derived from an EMBL/GenBank/DDBJ whole genome shotgun (WGS) entry which is preliminary data.</text>
</comment>
<dbReference type="AlphaFoldDB" id="A0A3M5JAS4"/>
<feature type="non-terminal residue" evidence="1">
    <location>
        <position position="1"/>
    </location>
</feature>
<evidence type="ECO:0000313" key="1">
    <source>
        <dbReference type="EMBL" id="RMT19816.1"/>
    </source>
</evidence>
<name>A0A3M5JAS4_PSEA0</name>
<sequence>HSASSVTSWLKSISVVVNAILTIVPHAPRGNAVRDALRHTAVLWFQVD</sequence>
<evidence type="ECO:0000313" key="2">
    <source>
        <dbReference type="Proteomes" id="UP000276194"/>
    </source>
</evidence>
<organism evidence="1 2">
    <name type="scientific">Pseudomonas amygdali pv. mori</name>
    <dbReference type="NCBI Taxonomy" id="34065"/>
    <lineage>
        <taxon>Bacteria</taxon>
        <taxon>Pseudomonadati</taxon>
        <taxon>Pseudomonadota</taxon>
        <taxon>Gammaproteobacteria</taxon>
        <taxon>Pseudomonadales</taxon>
        <taxon>Pseudomonadaceae</taxon>
        <taxon>Pseudomonas</taxon>
        <taxon>Pseudomonas amygdali</taxon>
    </lineage>
</organism>
<reference evidence="1 2" key="1">
    <citation type="submission" date="2018-08" db="EMBL/GenBank/DDBJ databases">
        <title>Recombination of ecologically and evolutionarily significant loci maintains genetic cohesion in the Pseudomonas syringae species complex.</title>
        <authorList>
            <person name="Dillon M."/>
            <person name="Thakur S."/>
            <person name="Almeida R.N.D."/>
            <person name="Weir B.S."/>
            <person name="Guttman D.S."/>
        </authorList>
    </citation>
    <scope>NUCLEOTIDE SEQUENCE [LARGE SCALE GENOMIC DNA]</scope>
    <source>
        <strain evidence="1 2">ICMP 6941</strain>
    </source>
</reference>
<protein>
    <submittedName>
        <fullName evidence="1">Uncharacterized protein</fullName>
    </submittedName>
</protein>
<dbReference type="EMBL" id="RBTD01000238">
    <property type="protein sequence ID" value="RMT19816.1"/>
    <property type="molecule type" value="Genomic_DNA"/>
</dbReference>
<accession>A0A3M5JAS4</accession>